<evidence type="ECO:0000256" key="14">
    <source>
        <dbReference type="RuleBase" id="RU004175"/>
    </source>
</evidence>
<dbReference type="Proteomes" id="UP000184241">
    <property type="component" value="Unassembled WGS sequence"/>
</dbReference>
<name>A0A1M5WYT5_9CLOT</name>
<dbReference type="PIRSF" id="PIRSF000099">
    <property type="entry name" value="Histidinol_dh"/>
    <property type="match status" value="1"/>
</dbReference>
<dbReference type="InterPro" id="IPR001692">
    <property type="entry name" value="Histidinol_DH_CS"/>
</dbReference>
<evidence type="ECO:0000256" key="3">
    <source>
        <dbReference type="ARBA" id="ARBA00012965"/>
    </source>
</evidence>
<dbReference type="GO" id="GO:0005829">
    <property type="term" value="C:cytosol"/>
    <property type="evidence" value="ECO:0007669"/>
    <property type="project" value="TreeGrafter"/>
</dbReference>
<evidence type="ECO:0000256" key="10">
    <source>
        <dbReference type="PIRSR" id="PIRSR000099-1"/>
    </source>
</evidence>
<feature type="binding site" evidence="8 12">
    <location>
        <position position="327"/>
    </location>
    <ligand>
        <name>substrate</name>
    </ligand>
</feature>
<accession>A0A1M5WYT5</accession>
<dbReference type="AlphaFoldDB" id="A0A1M5WYT5"/>
<comment type="cofactor">
    <cofactor evidence="8 13">
        <name>Zn(2+)</name>
        <dbReference type="ChEBI" id="CHEBI:29105"/>
    </cofactor>
    <text evidence="8 13">Binds 1 zinc ion per subunit.</text>
</comment>
<keyword evidence="8 11" id="KW-0520">NAD</keyword>
<dbReference type="GO" id="GO:0008270">
    <property type="term" value="F:zinc ion binding"/>
    <property type="evidence" value="ECO:0007669"/>
    <property type="project" value="UniProtKB-UniRule"/>
</dbReference>
<feature type="binding site" evidence="8 12">
    <location>
        <position position="236"/>
    </location>
    <ligand>
        <name>substrate</name>
    </ligand>
</feature>
<comment type="pathway">
    <text evidence="8">Amino-acid biosynthesis; L-histidine biosynthesis; L-histidine from 5-phospho-alpha-D-ribose 1-diphosphate: step 9/9.</text>
</comment>
<sequence length="428" mass="47207">MLRIFKFNEESRDLVIKELKDREGKEDKKILNSVEEIISKVRDEKDKALKELTKSFDGVELEDLRVSDEEIEEAFSLVEDDFIESLQKAKKNIYKFHEMQKGNSWINTEANGVYMGQRIIPLDKVGVYVPGGTAAYPSSVLMNTIPAKVAGVNKIVMTTPPSKNGKVNPYILVAAKIAEVDEVYKVGGAQAIAALAYGTESIEKVDKIVGPGNIYVATAKKLVFGSVDIDMIAGPSEILVISDETSKKEYIAADLLSQAEHDVLASSIFLTTSEELLNGVCEEMEKQTRELSRKEIITKSMSKYGIGILCESIEQCIELSNIISPEHLELMVANPMELLGKVKNAGSVFLGQYTPEPVGDYFGGPNHVLPTSGTARFFSALSTDSFIKKSSYIYYSKEAFYEASKDIINLASKEGLTAHANSIKVRLK</sequence>
<dbReference type="InterPro" id="IPR012131">
    <property type="entry name" value="Hstdl_DH"/>
</dbReference>
<dbReference type="EC" id="1.1.1.23" evidence="3 8"/>
<keyword evidence="6 8" id="KW-0560">Oxidoreductase</keyword>
<comment type="similarity">
    <text evidence="2 8 9 14">Belongs to the histidinol dehydrogenase family.</text>
</comment>
<dbReference type="EMBL" id="FQXU01000004">
    <property type="protein sequence ID" value="SHH92073.1"/>
    <property type="molecule type" value="Genomic_DNA"/>
</dbReference>
<protein>
    <recommendedName>
        <fullName evidence="3 8">Histidinol dehydrogenase</fullName>
        <shortName evidence="8">HDH</shortName>
        <ecNumber evidence="3 8">1.1.1.23</ecNumber>
    </recommendedName>
</protein>
<feature type="binding site" evidence="8 11">
    <location>
        <position position="128"/>
    </location>
    <ligand>
        <name>NAD(+)</name>
        <dbReference type="ChEBI" id="CHEBI:57540"/>
    </ligand>
</feature>
<evidence type="ECO:0000256" key="9">
    <source>
        <dbReference type="PIRNR" id="PIRNR000099"/>
    </source>
</evidence>
<feature type="binding site" evidence="8 11">
    <location>
        <position position="190"/>
    </location>
    <ligand>
        <name>NAD(+)</name>
        <dbReference type="ChEBI" id="CHEBI:57540"/>
    </ligand>
</feature>
<dbReference type="PANTHER" id="PTHR21256">
    <property type="entry name" value="HISTIDINOL DEHYDROGENASE HDH"/>
    <property type="match status" value="1"/>
</dbReference>
<feature type="binding site" evidence="8 12">
    <location>
        <position position="261"/>
    </location>
    <ligand>
        <name>substrate</name>
    </ligand>
</feature>
<evidence type="ECO:0000313" key="16">
    <source>
        <dbReference type="Proteomes" id="UP000184241"/>
    </source>
</evidence>
<comment type="catalytic activity">
    <reaction evidence="7 8">
        <text>L-histidinol + 2 NAD(+) + H2O = L-histidine + 2 NADH + 3 H(+)</text>
        <dbReference type="Rhea" id="RHEA:20641"/>
        <dbReference type="ChEBI" id="CHEBI:15377"/>
        <dbReference type="ChEBI" id="CHEBI:15378"/>
        <dbReference type="ChEBI" id="CHEBI:57540"/>
        <dbReference type="ChEBI" id="CHEBI:57595"/>
        <dbReference type="ChEBI" id="CHEBI:57699"/>
        <dbReference type="ChEBI" id="CHEBI:57945"/>
        <dbReference type="EC" id="1.1.1.23"/>
    </reaction>
</comment>
<evidence type="ECO:0000256" key="6">
    <source>
        <dbReference type="ARBA" id="ARBA00023002"/>
    </source>
</evidence>
<evidence type="ECO:0000256" key="2">
    <source>
        <dbReference type="ARBA" id="ARBA00010178"/>
    </source>
</evidence>
<feature type="binding site" evidence="8 12">
    <location>
        <position position="258"/>
    </location>
    <ligand>
        <name>substrate</name>
    </ligand>
</feature>
<dbReference type="PRINTS" id="PR00083">
    <property type="entry name" value="HOLDHDRGNASE"/>
</dbReference>
<dbReference type="PANTHER" id="PTHR21256:SF2">
    <property type="entry name" value="HISTIDINE BIOSYNTHESIS TRIFUNCTIONAL PROTEIN"/>
    <property type="match status" value="1"/>
</dbReference>
<organism evidence="15 16">
    <name type="scientific">Clostridium intestinale DSM 6191</name>
    <dbReference type="NCBI Taxonomy" id="1121320"/>
    <lineage>
        <taxon>Bacteria</taxon>
        <taxon>Bacillati</taxon>
        <taxon>Bacillota</taxon>
        <taxon>Clostridia</taxon>
        <taxon>Eubacteriales</taxon>
        <taxon>Clostridiaceae</taxon>
        <taxon>Clostridium</taxon>
    </lineage>
</organism>
<feature type="active site" description="Proton acceptor" evidence="8 10">
    <location>
        <position position="326"/>
    </location>
</feature>
<dbReference type="FunFam" id="3.40.50.1980:FF:000026">
    <property type="entry name" value="Histidinol dehydrogenase"/>
    <property type="match status" value="1"/>
</dbReference>
<evidence type="ECO:0000256" key="7">
    <source>
        <dbReference type="ARBA" id="ARBA00049489"/>
    </source>
</evidence>
<dbReference type="FunFam" id="3.40.50.1980:FF:000001">
    <property type="entry name" value="Histidinol dehydrogenase"/>
    <property type="match status" value="1"/>
</dbReference>
<evidence type="ECO:0000256" key="5">
    <source>
        <dbReference type="ARBA" id="ARBA00022833"/>
    </source>
</evidence>
<evidence type="ECO:0000256" key="13">
    <source>
        <dbReference type="PIRSR" id="PIRSR000099-4"/>
    </source>
</evidence>
<comment type="function">
    <text evidence="1 8">Catalyzes the sequential NAD-dependent oxidations of L-histidinol to L-histidinaldehyde and then to L-histidine.</text>
</comment>
<dbReference type="InterPro" id="IPR022695">
    <property type="entry name" value="Histidinol_DH_monofunct"/>
</dbReference>
<dbReference type="GO" id="GO:0004399">
    <property type="term" value="F:histidinol dehydrogenase activity"/>
    <property type="evidence" value="ECO:0007669"/>
    <property type="project" value="UniProtKB-UniRule"/>
</dbReference>
<evidence type="ECO:0000313" key="15">
    <source>
        <dbReference type="EMBL" id="SHH92073.1"/>
    </source>
</evidence>
<keyword evidence="4 8" id="KW-0479">Metal-binding</keyword>
<dbReference type="CDD" id="cd06572">
    <property type="entry name" value="Histidinol_dh"/>
    <property type="match status" value="1"/>
</dbReference>
<dbReference type="PROSITE" id="PS00611">
    <property type="entry name" value="HISOL_DEHYDROGENASE"/>
    <property type="match status" value="1"/>
</dbReference>
<dbReference type="RefSeq" id="WP_073017869.1">
    <property type="nucleotide sequence ID" value="NZ_FQXU01000004.1"/>
</dbReference>
<feature type="binding site" evidence="8 12">
    <location>
        <position position="414"/>
    </location>
    <ligand>
        <name>substrate</name>
    </ligand>
</feature>
<dbReference type="Gene3D" id="1.20.5.1300">
    <property type="match status" value="1"/>
</dbReference>
<evidence type="ECO:0000256" key="11">
    <source>
        <dbReference type="PIRSR" id="PIRSR000099-2"/>
    </source>
</evidence>
<dbReference type="GO" id="GO:0051287">
    <property type="term" value="F:NAD binding"/>
    <property type="evidence" value="ECO:0007669"/>
    <property type="project" value="InterPro"/>
</dbReference>
<keyword evidence="5 8" id="KW-0862">Zinc</keyword>
<feature type="binding site" evidence="8 13">
    <location>
        <position position="360"/>
    </location>
    <ligand>
        <name>Zn(2+)</name>
        <dbReference type="ChEBI" id="CHEBI:29105"/>
    </ligand>
</feature>
<evidence type="ECO:0000256" key="8">
    <source>
        <dbReference type="HAMAP-Rule" id="MF_01024"/>
    </source>
</evidence>
<evidence type="ECO:0000256" key="1">
    <source>
        <dbReference type="ARBA" id="ARBA00003850"/>
    </source>
</evidence>
<dbReference type="InterPro" id="IPR016161">
    <property type="entry name" value="Ald_DH/histidinol_DH"/>
</dbReference>
<keyword evidence="8" id="KW-0028">Amino-acid biosynthesis</keyword>
<evidence type="ECO:0000256" key="12">
    <source>
        <dbReference type="PIRSR" id="PIRSR000099-3"/>
    </source>
</evidence>
<feature type="binding site" evidence="8 13">
    <location>
        <position position="419"/>
    </location>
    <ligand>
        <name>Zn(2+)</name>
        <dbReference type="ChEBI" id="CHEBI:29105"/>
    </ligand>
</feature>
<evidence type="ECO:0000256" key="4">
    <source>
        <dbReference type="ARBA" id="ARBA00022723"/>
    </source>
</evidence>
<dbReference type="NCBIfam" id="TIGR00069">
    <property type="entry name" value="hisD"/>
    <property type="match status" value="1"/>
</dbReference>
<gene>
    <name evidence="8" type="primary">hisD</name>
    <name evidence="15" type="ORF">SAMN02745941_01303</name>
</gene>
<feature type="binding site" evidence="8 12">
    <location>
        <position position="419"/>
    </location>
    <ligand>
        <name>substrate</name>
    </ligand>
</feature>
<feature type="active site" description="Proton acceptor" evidence="8 10">
    <location>
        <position position="327"/>
    </location>
</feature>
<reference evidence="15 16" key="1">
    <citation type="submission" date="2016-11" db="EMBL/GenBank/DDBJ databases">
        <authorList>
            <person name="Jaros S."/>
            <person name="Januszkiewicz K."/>
            <person name="Wedrychowicz H."/>
        </authorList>
    </citation>
    <scope>NUCLEOTIDE SEQUENCE [LARGE SCALE GENOMIC DNA]</scope>
    <source>
        <strain evidence="15 16">DSM 6191</strain>
    </source>
</reference>
<dbReference type="HAMAP" id="MF_01024">
    <property type="entry name" value="HisD"/>
    <property type="match status" value="1"/>
</dbReference>
<feature type="binding site" evidence="8 13">
    <location>
        <position position="261"/>
    </location>
    <ligand>
        <name>Zn(2+)</name>
        <dbReference type="ChEBI" id="CHEBI:29105"/>
    </ligand>
</feature>
<proteinExistence type="inferred from homology"/>
<dbReference type="GO" id="GO:0000105">
    <property type="term" value="P:L-histidine biosynthetic process"/>
    <property type="evidence" value="ECO:0007669"/>
    <property type="project" value="UniProtKB-UniRule"/>
</dbReference>
<dbReference type="UniPathway" id="UPA00031">
    <property type="reaction ID" value="UER00014"/>
</dbReference>
<dbReference type="SUPFAM" id="SSF53720">
    <property type="entry name" value="ALDH-like"/>
    <property type="match status" value="1"/>
</dbReference>
<feature type="binding site" evidence="8 12">
    <location>
        <position position="360"/>
    </location>
    <ligand>
        <name>substrate</name>
    </ligand>
</feature>
<dbReference type="Gene3D" id="3.40.50.1980">
    <property type="entry name" value="Nitrogenase molybdenum iron protein domain"/>
    <property type="match status" value="2"/>
</dbReference>
<feature type="binding site" evidence="8 11">
    <location>
        <position position="213"/>
    </location>
    <ligand>
        <name>NAD(+)</name>
        <dbReference type="ChEBI" id="CHEBI:57540"/>
    </ligand>
</feature>
<keyword evidence="8" id="KW-0368">Histidine biosynthesis</keyword>
<dbReference type="Pfam" id="PF00815">
    <property type="entry name" value="Histidinol_dh"/>
    <property type="match status" value="1"/>
</dbReference>
<feature type="binding site" evidence="8 13">
    <location>
        <position position="258"/>
    </location>
    <ligand>
        <name>Zn(2+)</name>
        <dbReference type="ChEBI" id="CHEBI:29105"/>
    </ligand>
</feature>